<dbReference type="Proteomes" id="UP000198337">
    <property type="component" value="Unassembled WGS sequence"/>
</dbReference>
<name>A0ABY1SHP2_9FLAO</name>
<feature type="transmembrane region" description="Helical" evidence="1">
    <location>
        <begin position="85"/>
        <end position="103"/>
    </location>
</feature>
<feature type="transmembrane region" description="Helical" evidence="1">
    <location>
        <begin position="109"/>
        <end position="130"/>
    </location>
</feature>
<evidence type="ECO:0000313" key="2">
    <source>
        <dbReference type="EMBL" id="SNR54746.1"/>
    </source>
</evidence>
<dbReference type="EMBL" id="FZNV01000003">
    <property type="protein sequence ID" value="SNR54746.1"/>
    <property type="molecule type" value="Genomic_DNA"/>
</dbReference>
<sequence>MSILTNYQEILVVDKGIEELKKSILHEKHIFVKWISQTDCILSLPFSIGTNYALDLNKDAKSAIIVYATFSNLSKTRTQIKLYTTFKYGLLFILLIPIIMLALELTVDLGIPLAFYFVFPIVYVMLLIFFRAEEKKLINRFKGLIINM</sequence>
<gene>
    <name evidence="2" type="ORF">SAMN04488009_2310</name>
</gene>
<keyword evidence="3" id="KW-1185">Reference proteome</keyword>
<evidence type="ECO:0000313" key="3">
    <source>
        <dbReference type="Proteomes" id="UP000198337"/>
    </source>
</evidence>
<reference evidence="2 3" key="1">
    <citation type="submission" date="2017-06" db="EMBL/GenBank/DDBJ databases">
        <authorList>
            <person name="Varghese N."/>
            <person name="Submissions S."/>
        </authorList>
    </citation>
    <scope>NUCLEOTIDE SEQUENCE [LARGE SCALE GENOMIC DNA]</scope>
    <source>
        <strain evidence="2 3">DSM 19840</strain>
    </source>
</reference>
<protein>
    <submittedName>
        <fullName evidence="2">Uncharacterized protein</fullName>
    </submittedName>
</protein>
<keyword evidence="1" id="KW-0472">Membrane</keyword>
<evidence type="ECO:0000256" key="1">
    <source>
        <dbReference type="SAM" id="Phobius"/>
    </source>
</evidence>
<dbReference type="RefSeq" id="WP_089260762.1">
    <property type="nucleotide sequence ID" value="NZ_FZNV01000003.1"/>
</dbReference>
<keyword evidence="1" id="KW-0812">Transmembrane</keyword>
<keyword evidence="1" id="KW-1133">Transmembrane helix</keyword>
<comment type="caution">
    <text evidence="2">The sequence shown here is derived from an EMBL/GenBank/DDBJ whole genome shotgun (WGS) entry which is preliminary data.</text>
</comment>
<accession>A0ABY1SHP2</accession>
<proteinExistence type="predicted"/>
<organism evidence="2 3">
    <name type="scientific">Maribacter sedimenticola</name>
    <dbReference type="NCBI Taxonomy" id="228956"/>
    <lineage>
        <taxon>Bacteria</taxon>
        <taxon>Pseudomonadati</taxon>
        <taxon>Bacteroidota</taxon>
        <taxon>Flavobacteriia</taxon>
        <taxon>Flavobacteriales</taxon>
        <taxon>Flavobacteriaceae</taxon>
        <taxon>Maribacter</taxon>
    </lineage>
</organism>